<dbReference type="InterPro" id="IPR036517">
    <property type="entry name" value="FF_domain_sf"/>
</dbReference>
<evidence type="ECO:0000256" key="1">
    <source>
        <dbReference type="ARBA" id="ARBA00022737"/>
    </source>
</evidence>
<keyword evidence="1" id="KW-0677">Repeat</keyword>
<evidence type="ECO:0000313" key="4">
    <source>
        <dbReference type="EMBL" id="CCO66458.1"/>
    </source>
</evidence>
<feature type="region of interest" description="Disordered" evidence="3">
    <location>
        <begin position="89"/>
        <end position="124"/>
    </location>
</feature>
<dbReference type="Proteomes" id="UP000198341">
    <property type="component" value="Chromosome 9"/>
</dbReference>
<protein>
    <recommendedName>
        <fullName evidence="6">WW domain-containing protein</fullName>
    </recommendedName>
</protein>
<keyword evidence="5" id="KW-1185">Reference proteome</keyword>
<dbReference type="RefSeq" id="XP_007510898.1">
    <property type="nucleotide sequence ID" value="XM_007510836.1"/>
</dbReference>
<evidence type="ECO:0008006" key="6">
    <source>
        <dbReference type="Google" id="ProtNLM"/>
    </source>
</evidence>
<dbReference type="STRING" id="41875.K8F2D1"/>
<accession>K8F2D1</accession>
<dbReference type="KEGG" id="bpg:Bathy09g01520"/>
<name>K8F2D1_9CHLO</name>
<proteinExistence type="predicted"/>
<dbReference type="GO" id="GO:0005634">
    <property type="term" value="C:nucleus"/>
    <property type="evidence" value="ECO:0007669"/>
    <property type="project" value="TreeGrafter"/>
</dbReference>
<evidence type="ECO:0000313" key="5">
    <source>
        <dbReference type="Proteomes" id="UP000198341"/>
    </source>
</evidence>
<dbReference type="PANTHER" id="PTHR15377:SF3">
    <property type="entry name" value="WW DOMAIN-CONTAINING PROTEIN"/>
    <property type="match status" value="1"/>
</dbReference>
<dbReference type="GeneID" id="19013659"/>
<feature type="compositionally biased region" description="Acidic residues" evidence="3">
    <location>
        <begin position="108"/>
        <end position="124"/>
    </location>
</feature>
<dbReference type="InterPro" id="IPR045148">
    <property type="entry name" value="TCRG1-like"/>
</dbReference>
<dbReference type="Gene3D" id="1.10.10.440">
    <property type="entry name" value="FF domain"/>
    <property type="match status" value="1"/>
</dbReference>
<dbReference type="OrthoDB" id="187617at2759"/>
<dbReference type="SUPFAM" id="SSF81698">
    <property type="entry name" value="FF domain"/>
    <property type="match status" value="1"/>
</dbReference>
<dbReference type="AlphaFoldDB" id="K8F2D1"/>
<evidence type="ECO:0000256" key="3">
    <source>
        <dbReference type="SAM" id="MobiDB-lite"/>
    </source>
</evidence>
<keyword evidence="2" id="KW-0175">Coiled coil</keyword>
<dbReference type="PANTHER" id="PTHR15377">
    <property type="entry name" value="TRANSCRIPTION ELONGATION REGULATOR 1"/>
    <property type="match status" value="1"/>
</dbReference>
<dbReference type="GO" id="GO:0070063">
    <property type="term" value="F:RNA polymerase binding"/>
    <property type="evidence" value="ECO:0007669"/>
    <property type="project" value="InterPro"/>
</dbReference>
<dbReference type="GO" id="GO:0003712">
    <property type="term" value="F:transcription coregulator activity"/>
    <property type="evidence" value="ECO:0007669"/>
    <property type="project" value="TreeGrafter"/>
</dbReference>
<sequence>MFSSKHSRYRKYVDEETGKVFYFDVVLKRSRWRIPPRNDENTIKTKDEDEDEVVKIFREDVEEGEWYRVEHYLLTRPYWFRNDSSETKERQWEKPLQKAASKEKAVETTEEEEESEEEDDDIEFDPDAYENEEGKEQFHQRAAFAAGTGEAEAEPAFDPPRRATTTPAASAVIIEEKEEEEEEPKTNNASPKLLTTASDEITMNENFNAANKSKALDVFFALCEKAKINEHSRWERDMPKLRKLDKNAFECFATMPERRSAFNKYKVKLSSNAAEKAVGTTKTTTKESKLEREKIAREKREREILEKKRDDEYRLKKLKRNQDKGDAMKQFETLLAESIKSIDDVETIDDVRELLSQDPLGRASSGGPLSEADMVASFDAFLLEFKSNSLQRYAELCRETVSALSQSVGGVADEEDAIFAWEIARDVLKEDARFDRCPMKLRRSTFDKAVENFRDERIRNAGTTIGASFDAV</sequence>
<reference evidence="4 5" key="1">
    <citation type="submission" date="2011-10" db="EMBL/GenBank/DDBJ databases">
        <authorList>
            <person name="Genoscope - CEA"/>
        </authorList>
    </citation>
    <scope>NUCLEOTIDE SEQUENCE [LARGE SCALE GENOMIC DNA]</scope>
    <source>
        <strain evidence="4 5">RCC 1105</strain>
    </source>
</reference>
<dbReference type="EMBL" id="FO082270">
    <property type="protein sequence ID" value="CCO66458.1"/>
    <property type="molecule type" value="Genomic_DNA"/>
</dbReference>
<organism evidence="4 5">
    <name type="scientific">Bathycoccus prasinos</name>
    <dbReference type="NCBI Taxonomy" id="41875"/>
    <lineage>
        <taxon>Eukaryota</taxon>
        <taxon>Viridiplantae</taxon>
        <taxon>Chlorophyta</taxon>
        <taxon>Mamiellophyceae</taxon>
        <taxon>Mamiellales</taxon>
        <taxon>Bathycoccaceae</taxon>
        <taxon>Bathycoccus</taxon>
    </lineage>
</organism>
<feature type="compositionally biased region" description="Basic and acidic residues" evidence="3">
    <location>
        <begin position="89"/>
        <end position="107"/>
    </location>
</feature>
<feature type="region of interest" description="Disordered" evidence="3">
    <location>
        <begin position="145"/>
        <end position="168"/>
    </location>
</feature>
<evidence type="ECO:0000256" key="2">
    <source>
        <dbReference type="SAM" id="Coils"/>
    </source>
</evidence>
<feature type="coiled-coil region" evidence="2">
    <location>
        <begin position="288"/>
        <end position="315"/>
    </location>
</feature>
<gene>
    <name evidence="4" type="ORF">Bathy09g01520</name>
</gene>